<evidence type="ECO:0000256" key="2">
    <source>
        <dbReference type="ARBA" id="ARBA00023172"/>
    </source>
</evidence>
<dbReference type="Pfam" id="PF00239">
    <property type="entry name" value="Resolvase"/>
    <property type="match status" value="1"/>
</dbReference>
<evidence type="ECO:0000259" key="3">
    <source>
        <dbReference type="PROSITE" id="PS51737"/>
    </source>
</evidence>
<dbReference type="InterPro" id="IPR006119">
    <property type="entry name" value="Resolv_N"/>
</dbReference>
<dbReference type="CDD" id="cd00338">
    <property type="entry name" value="Ser_Recombinase"/>
    <property type="match status" value="1"/>
</dbReference>
<dbReference type="Proteomes" id="UP001592530">
    <property type="component" value="Unassembled WGS sequence"/>
</dbReference>
<dbReference type="SMART" id="SM00857">
    <property type="entry name" value="Resolvase"/>
    <property type="match status" value="1"/>
</dbReference>
<reference evidence="4 5" key="1">
    <citation type="submission" date="2024-09" db="EMBL/GenBank/DDBJ databases">
        <authorList>
            <person name="Lee S.D."/>
        </authorList>
    </citation>
    <scope>NUCLEOTIDE SEQUENCE [LARGE SCALE GENOMIC DNA]</scope>
    <source>
        <strain evidence="4 5">N1-3</strain>
    </source>
</reference>
<evidence type="ECO:0000313" key="5">
    <source>
        <dbReference type="Proteomes" id="UP001592530"/>
    </source>
</evidence>
<dbReference type="InterPro" id="IPR011109">
    <property type="entry name" value="DNA_bind_recombinase_dom"/>
</dbReference>
<proteinExistence type="predicted"/>
<dbReference type="Gene3D" id="3.40.50.1390">
    <property type="entry name" value="Resolvase, N-terminal catalytic domain"/>
    <property type="match status" value="1"/>
</dbReference>
<protein>
    <submittedName>
        <fullName evidence="4">Recombinase family protein</fullName>
    </submittedName>
</protein>
<comment type="caution">
    <text evidence="4">The sequence shown here is derived from an EMBL/GenBank/DDBJ whole genome shotgun (WGS) entry which is preliminary data.</text>
</comment>
<dbReference type="PROSITE" id="PS51737">
    <property type="entry name" value="RECOMBINASE_DNA_BIND"/>
    <property type="match status" value="1"/>
</dbReference>
<accession>A0ABV6XED8</accession>
<dbReference type="InterPro" id="IPR038109">
    <property type="entry name" value="DNA_bind_recomb_sf"/>
</dbReference>
<evidence type="ECO:0000256" key="1">
    <source>
        <dbReference type="ARBA" id="ARBA00023125"/>
    </source>
</evidence>
<dbReference type="InterPro" id="IPR050639">
    <property type="entry name" value="SSR_resolvase"/>
</dbReference>
<evidence type="ECO:0000313" key="4">
    <source>
        <dbReference type="EMBL" id="MFC1436562.1"/>
    </source>
</evidence>
<sequence>MLTTEYDGCGMCLVGNVRLSRKTDSTSSPERQRGQIFSAAADCGGHIIAWAEDLEVSGATDPFTRPQLGPWLRGEMGPYDGAASATVDRLGRNVRDTLNTQDVLTSQGRKIVTADHRGVWDFSDPNQENEWLIKAWGSQMELRAIQKRNRDETLRARAAGQPSNRPSYGYMYVRLYATSKVDHVDIDPVAAEIIRDVAERILSDTTGTITCSTEAARLTRAGIPAPGDRRAQIYGRPQKGTAWAAKTLRVILTSEAALGHLVHEGRAVLDPQGHPYQLADPLWDRATRDALIVATGPKQKARGTARAPRGTNLLAGMSWCGGCGMRLYVMGRTGPAKGYGCTARVRGIVASQECKPAPSMYISELDAVVTKWFLARYGAAEVMHKVYDPGTGYAARIAELESSRARLREDRQAGLYDSEQDTAWFRESFARLAQEIEDLAALPERAPGMRMVPAGVTVAQAWEQAPDDAARREILNRYSVRVVLHPGRTGDKADRVEITGMAAVDWFPAEV</sequence>
<feature type="domain" description="Recombinase" evidence="3">
    <location>
        <begin position="167"/>
        <end position="301"/>
    </location>
</feature>
<gene>
    <name evidence="4" type="ORF">ACEZDB_38615</name>
</gene>
<dbReference type="PANTHER" id="PTHR30461:SF2">
    <property type="entry name" value="SERINE RECOMBINASE PINE-RELATED"/>
    <property type="match status" value="1"/>
</dbReference>
<organism evidence="4 5">
    <name type="scientific">Streptacidiphilus alkalitolerans</name>
    <dbReference type="NCBI Taxonomy" id="3342712"/>
    <lineage>
        <taxon>Bacteria</taxon>
        <taxon>Bacillati</taxon>
        <taxon>Actinomycetota</taxon>
        <taxon>Actinomycetes</taxon>
        <taxon>Kitasatosporales</taxon>
        <taxon>Streptomycetaceae</taxon>
        <taxon>Streptacidiphilus</taxon>
    </lineage>
</organism>
<dbReference type="SUPFAM" id="SSF53041">
    <property type="entry name" value="Resolvase-like"/>
    <property type="match status" value="1"/>
</dbReference>
<dbReference type="EMBL" id="JBHEZY010000039">
    <property type="protein sequence ID" value="MFC1436562.1"/>
    <property type="molecule type" value="Genomic_DNA"/>
</dbReference>
<dbReference type="PANTHER" id="PTHR30461">
    <property type="entry name" value="DNA-INVERTASE FROM LAMBDOID PROPHAGE"/>
    <property type="match status" value="1"/>
</dbReference>
<keyword evidence="1" id="KW-0238">DNA-binding</keyword>
<dbReference type="RefSeq" id="WP_380560279.1">
    <property type="nucleotide sequence ID" value="NZ_JBHEZY010000039.1"/>
</dbReference>
<dbReference type="Gene3D" id="3.90.1750.20">
    <property type="entry name" value="Putative Large Serine Recombinase, Chain B, Domain 2"/>
    <property type="match status" value="1"/>
</dbReference>
<name>A0ABV6XED8_9ACTN</name>
<dbReference type="InterPro" id="IPR036162">
    <property type="entry name" value="Resolvase-like_N_sf"/>
</dbReference>
<keyword evidence="2" id="KW-0233">DNA recombination</keyword>